<evidence type="ECO:0000256" key="2">
    <source>
        <dbReference type="ARBA" id="ARBA00023015"/>
    </source>
</evidence>
<dbReference type="GO" id="GO:0003677">
    <property type="term" value="F:DNA binding"/>
    <property type="evidence" value="ECO:0007669"/>
    <property type="project" value="UniProtKB-KW"/>
</dbReference>
<evidence type="ECO:0000313" key="6">
    <source>
        <dbReference type="EMBL" id="QHV93885.1"/>
    </source>
</evidence>
<dbReference type="RefSeq" id="WP_162384305.1">
    <property type="nucleotide sequence ID" value="NZ_CP045997.1"/>
</dbReference>
<dbReference type="KEGG" id="senf:GJR95_02075"/>
<evidence type="ECO:0000256" key="1">
    <source>
        <dbReference type="ARBA" id="ARBA00009437"/>
    </source>
</evidence>
<dbReference type="SUPFAM" id="SSF46785">
    <property type="entry name" value="Winged helix' DNA-binding domain"/>
    <property type="match status" value="1"/>
</dbReference>
<dbReference type="Pfam" id="PF00126">
    <property type="entry name" value="HTH_1"/>
    <property type="match status" value="1"/>
</dbReference>
<keyword evidence="7" id="KW-1185">Reference proteome</keyword>
<dbReference type="PANTHER" id="PTHR30346">
    <property type="entry name" value="TRANSCRIPTIONAL DUAL REGULATOR HCAR-RELATED"/>
    <property type="match status" value="1"/>
</dbReference>
<organism evidence="6 7">
    <name type="scientific">Spirosoma endbachense</name>
    <dbReference type="NCBI Taxonomy" id="2666025"/>
    <lineage>
        <taxon>Bacteria</taxon>
        <taxon>Pseudomonadati</taxon>
        <taxon>Bacteroidota</taxon>
        <taxon>Cytophagia</taxon>
        <taxon>Cytophagales</taxon>
        <taxon>Cytophagaceae</taxon>
        <taxon>Spirosoma</taxon>
    </lineage>
</organism>
<dbReference type="GO" id="GO:0032993">
    <property type="term" value="C:protein-DNA complex"/>
    <property type="evidence" value="ECO:0007669"/>
    <property type="project" value="TreeGrafter"/>
</dbReference>
<dbReference type="InterPro" id="IPR036390">
    <property type="entry name" value="WH_DNA-bd_sf"/>
</dbReference>
<keyword evidence="2" id="KW-0805">Transcription regulation</keyword>
<comment type="similarity">
    <text evidence="1">Belongs to the LysR transcriptional regulatory family.</text>
</comment>
<protein>
    <submittedName>
        <fullName evidence="6">LysR family transcriptional regulator</fullName>
    </submittedName>
</protein>
<evidence type="ECO:0000256" key="3">
    <source>
        <dbReference type="ARBA" id="ARBA00023125"/>
    </source>
</evidence>
<dbReference type="PROSITE" id="PS50931">
    <property type="entry name" value="HTH_LYSR"/>
    <property type="match status" value="1"/>
</dbReference>
<dbReference type="PRINTS" id="PR00039">
    <property type="entry name" value="HTHLYSR"/>
</dbReference>
<dbReference type="Gene3D" id="1.10.10.10">
    <property type="entry name" value="Winged helix-like DNA-binding domain superfamily/Winged helix DNA-binding domain"/>
    <property type="match status" value="1"/>
</dbReference>
<evidence type="ECO:0000313" key="7">
    <source>
        <dbReference type="Proteomes" id="UP000464577"/>
    </source>
</evidence>
<dbReference type="PANTHER" id="PTHR30346:SF0">
    <property type="entry name" value="HCA OPERON TRANSCRIPTIONAL ACTIVATOR HCAR"/>
    <property type="match status" value="1"/>
</dbReference>
<dbReference type="AlphaFoldDB" id="A0A6P1VMH5"/>
<dbReference type="EMBL" id="CP045997">
    <property type="protein sequence ID" value="QHV93885.1"/>
    <property type="molecule type" value="Genomic_DNA"/>
</dbReference>
<evidence type="ECO:0000259" key="5">
    <source>
        <dbReference type="PROSITE" id="PS50931"/>
    </source>
</evidence>
<gene>
    <name evidence="6" type="ORF">GJR95_02075</name>
</gene>
<keyword evidence="3" id="KW-0238">DNA-binding</keyword>
<name>A0A6P1VMH5_9BACT</name>
<dbReference type="Pfam" id="PF03466">
    <property type="entry name" value="LysR_substrate"/>
    <property type="match status" value="1"/>
</dbReference>
<feature type="domain" description="HTH lysR-type" evidence="5">
    <location>
        <begin position="1"/>
        <end position="49"/>
    </location>
</feature>
<reference evidence="6 7" key="1">
    <citation type="submission" date="2019-11" db="EMBL/GenBank/DDBJ databases">
        <title>Spirosoma endbachense sp. nov., isolated from a natural salt meadow.</title>
        <authorList>
            <person name="Rojas J."/>
            <person name="Ambika Manirajan B."/>
            <person name="Ratering S."/>
            <person name="Suarez C."/>
            <person name="Geissler-Plaum R."/>
            <person name="Schnell S."/>
        </authorList>
    </citation>
    <scope>NUCLEOTIDE SEQUENCE [LARGE SCALE GENOMIC DNA]</scope>
    <source>
        <strain evidence="6 7">I-24</strain>
    </source>
</reference>
<dbReference type="GO" id="GO:0003700">
    <property type="term" value="F:DNA-binding transcription factor activity"/>
    <property type="evidence" value="ECO:0007669"/>
    <property type="project" value="InterPro"/>
</dbReference>
<keyword evidence="4" id="KW-0804">Transcription</keyword>
<dbReference type="Proteomes" id="UP000464577">
    <property type="component" value="Chromosome"/>
</dbReference>
<dbReference type="FunFam" id="1.10.10.10:FF:000001">
    <property type="entry name" value="LysR family transcriptional regulator"/>
    <property type="match status" value="1"/>
</dbReference>
<dbReference type="InterPro" id="IPR005119">
    <property type="entry name" value="LysR_subst-bd"/>
</dbReference>
<dbReference type="SUPFAM" id="SSF53850">
    <property type="entry name" value="Periplasmic binding protein-like II"/>
    <property type="match status" value="1"/>
</dbReference>
<dbReference type="InterPro" id="IPR000847">
    <property type="entry name" value="LysR_HTH_N"/>
</dbReference>
<sequence length="307" mass="34106">MELRQLTYFVGVAHELHFGRAAKKLFVTQSALSQQIKLLEVELGVELFVGIQRSKWHKVELTEAGALFLIDAERILQLSEKAIRTVRQTVANQQAITLGVFKFILPERIMGMLELFSTHFPTLSIKLVELSNTTEVQEWVAAERVDLGMTVLPLVCDGLSATPYAEADYSILMNRNHPLATQKGVLLEQIQHEKWIDVGQVAGVFFMQAEEICRLANINRSSNIVQQVPSFDLLKSMVRLGKGIAFIPAALDLSQEPSLLSMPILNADGTPFKQVVIQHILIHKSDHPTPLVQSLAGLIKMPGAVTP</sequence>
<proteinExistence type="inferred from homology"/>
<dbReference type="Gene3D" id="3.40.190.290">
    <property type="match status" value="1"/>
</dbReference>
<accession>A0A6P1VMH5</accession>
<evidence type="ECO:0000256" key="4">
    <source>
        <dbReference type="ARBA" id="ARBA00023163"/>
    </source>
</evidence>
<dbReference type="CDD" id="cd05466">
    <property type="entry name" value="PBP2_LTTR_substrate"/>
    <property type="match status" value="1"/>
</dbReference>
<dbReference type="InterPro" id="IPR036388">
    <property type="entry name" value="WH-like_DNA-bd_sf"/>
</dbReference>